<dbReference type="Proteomes" id="UP000003656">
    <property type="component" value="Unassembled WGS sequence"/>
</dbReference>
<dbReference type="EMBL" id="ABXB03000003">
    <property type="protein sequence ID" value="EFA22876.1"/>
    <property type="molecule type" value="Genomic_DNA"/>
</dbReference>
<evidence type="ECO:0000313" key="1">
    <source>
        <dbReference type="EMBL" id="EFA22876.1"/>
    </source>
</evidence>
<reference evidence="1 2" key="1">
    <citation type="submission" date="2009-11" db="EMBL/GenBank/DDBJ databases">
        <authorList>
            <person name="Weinstock G."/>
            <person name="Sodergren E."/>
            <person name="Clifton S."/>
            <person name="Fulton L."/>
            <person name="Fulton B."/>
            <person name="Courtney L."/>
            <person name="Fronick C."/>
            <person name="Harrison M."/>
            <person name="Strong C."/>
            <person name="Farmer C."/>
            <person name="Delahaunty K."/>
            <person name="Markovic C."/>
            <person name="Hall O."/>
            <person name="Minx P."/>
            <person name="Tomlinson C."/>
            <person name="Mitreva M."/>
            <person name="Nelson J."/>
            <person name="Hou S."/>
            <person name="Wollam A."/>
            <person name="Pepin K.H."/>
            <person name="Johnson M."/>
            <person name="Bhonagiri V."/>
            <person name="Nash W.E."/>
            <person name="Warren W."/>
            <person name="Chinwalla A."/>
            <person name="Mardis E.R."/>
            <person name="Wilson R.K."/>
        </authorList>
    </citation>
    <scope>NUCLEOTIDE SEQUENCE [LARGE SCALE GENOMIC DNA]</scope>
    <source>
        <strain evidence="1 2">DSM 20093</strain>
    </source>
</reference>
<organism evidence="1 2">
    <name type="scientific">Bifidobacterium gallicum DSM 20093 = LMG 11596</name>
    <dbReference type="NCBI Taxonomy" id="561180"/>
    <lineage>
        <taxon>Bacteria</taxon>
        <taxon>Bacillati</taxon>
        <taxon>Actinomycetota</taxon>
        <taxon>Actinomycetes</taxon>
        <taxon>Bifidobacteriales</taxon>
        <taxon>Bifidobacteriaceae</taxon>
        <taxon>Bifidobacterium</taxon>
    </lineage>
</organism>
<gene>
    <name evidence="1" type="ORF">BIFGAL_03915</name>
</gene>
<dbReference type="STRING" id="561180.BIFGAL_03915"/>
<proteinExistence type="predicted"/>
<name>D1NVM4_9BIFI</name>
<dbReference type="AlphaFoldDB" id="D1NVM4"/>
<accession>D1NVM4</accession>
<sequence>MKNTRNSFQKRLVACVSLRPERWRKRCRGVGRRWWVVCAGCEEAVREAADARDAREAAARVSAVKGEGLATVSGDGSVVSGDGSAVACGEGWSAVRDGIRVIMRGEWRRARHQRGRRPLP</sequence>
<comment type="caution">
    <text evidence="1">The sequence shown here is derived from an EMBL/GenBank/DDBJ whole genome shotgun (WGS) entry which is preliminary data.</text>
</comment>
<evidence type="ECO:0000313" key="2">
    <source>
        <dbReference type="Proteomes" id="UP000003656"/>
    </source>
</evidence>
<protein>
    <submittedName>
        <fullName evidence="1">Uncharacterized protein</fullName>
    </submittedName>
</protein>